<dbReference type="SUPFAM" id="SSF81383">
    <property type="entry name" value="F-box domain"/>
    <property type="match status" value="1"/>
</dbReference>
<comment type="caution">
    <text evidence="2">The sequence shown here is derived from an EMBL/GenBank/DDBJ whole genome shotgun (WGS) entry which is preliminary data.</text>
</comment>
<dbReference type="EMBL" id="VEPZ02001119">
    <property type="protein sequence ID" value="KAE8693416.1"/>
    <property type="molecule type" value="Genomic_DNA"/>
</dbReference>
<sequence>MAKQVKSVGELDRISSLPDPIICHIMYFLPTKDAVRTSILSHRWRLLFFPNQVSLECLNLHDPSPTSRDNDSLRLYGCLSAVLWRAVKEIVISSESENCPLFPTLLFTSQSLQTLKLNIDGEMKVPTNACLPNFKTLHLTNLVFLDGSILKLISSCHVLEDLSLDVCDFCKTTVLSIHNLSLMTLFLTSLAMLIESAGYVNYVVEINTPSLVYLRCSEIIAEGYTFKVMSSVRAKSIKSDLKQSFPPWSSSPSGTVDWSYRMSIEEFSFLQPLSSLYDPYWLPNILIHTTLVLLPSNMGASATSGVGHVRGATHLFQAICDVQDLTLLINVAETLFGSCVEAGLAFHNLVELKLLNTEGDWNATRTVEFCVTCLILRSLHWI</sequence>
<dbReference type="CDD" id="cd22160">
    <property type="entry name" value="F-box_AtFBL13-like"/>
    <property type="match status" value="1"/>
</dbReference>
<gene>
    <name evidence="2" type="ORF">F3Y22_tig00110812pilonHSYRG00049</name>
</gene>
<dbReference type="InterPro" id="IPR050232">
    <property type="entry name" value="FBL13/AtMIF1-like"/>
</dbReference>
<dbReference type="InterPro" id="IPR036047">
    <property type="entry name" value="F-box-like_dom_sf"/>
</dbReference>
<dbReference type="PROSITE" id="PS50181">
    <property type="entry name" value="FBOX"/>
    <property type="match status" value="1"/>
</dbReference>
<dbReference type="InterPro" id="IPR001810">
    <property type="entry name" value="F-box_dom"/>
</dbReference>
<organism evidence="2 3">
    <name type="scientific">Hibiscus syriacus</name>
    <name type="common">Rose of Sharon</name>
    <dbReference type="NCBI Taxonomy" id="106335"/>
    <lineage>
        <taxon>Eukaryota</taxon>
        <taxon>Viridiplantae</taxon>
        <taxon>Streptophyta</taxon>
        <taxon>Embryophyta</taxon>
        <taxon>Tracheophyta</taxon>
        <taxon>Spermatophyta</taxon>
        <taxon>Magnoliopsida</taxon>
        <taxon>eudicotyledons</taxon>
        <taxon>Gunneridae</taxon>
        <taxon>Pentapetalae</taxon>
        <taxon>rosids</taxon>
        <taxon>malvids</taxon>
        <taxon>Malvales</taxon>
        <taxon>Malvaceae</taxon>
        <taxon>Malvoideae</taxon>
        <taxon>Hibiscus</taxon>
    </lineage>
</organism>
<evidence type="ECO:0000313" key="2">
    <source>
        <dbReference type="EMBL" id="KAE8693416.1"/>
    </source>
</evidence>
<reference evidence="2" key="1">
    <citation type="submission" date="2019-09" db="EMBL/GenBank/DDBJ databases">
        <title>Draft genome information of white flower Hibiscus syriacus.</title>
        <authorList>
            <person name="Kim Y.-M."/>
        </authorList>
    </citation>
    <scope>NUCLEOTIDE SEQUENCE [LARGE SCALE GENOMIC DNA]</scope>
    <source>
        <strain evidence="2">YM2019G1</strain>
    </source>
</reference>
<dbReference type="Gene3D" id="3.80.10.10">
    <property type="entry name" value="Ribonuclease Inhibitor"/>
    <property type="match status" value="1"/>
</dbReference>
<evidence type="ECO:0000259" key="1">
    <source>
        <dbReference type="PROSITE" id="PS50181"/>
    </source>
</evidence>
<dbReference type="Proteomes" id="UP000436088">
    <property type="component" value="Unassembled WGS sequence"/>
</dbReference>
<feature type="domain" description="F-box" evidence="1">
    <location>
        <begin position="11"/>
        <end position="47"/>
    </location>
</feature>
<dbReference type="AlphaFoldDB" id="A0A6A2ZPD4"/>
<keyword evidence="3" id="KW-1185">Reference proteome</keyword>
<dbReference type="InterPro" id="IPR053781">
    <property type="entry name" value="F-box_AtFBL13-like"/>
</dbReference>
<accession>A0A6A2ZPD4</accession>
<name>A0A6A2ZPD4_HIBSY</name>
<dbReference type="PANTHER" id="PTHR31900">
    <property type="entry name" value="F-BOX/RNI SUPERFAMILY PROTEIN-RELATED"/>
    <property type="match status" value="1"/>
</dbReference>
<dbReference type="InterPro" id="IPR055411">
    <property type="entry name" value="LRR_FXL15/At3g58940/PEG3-like"/>
</dbReference>
<dbReference type="PANTHER" id="PTHR31900:SF27">
    <property type="entry name" value="FBD DOMAIN-CONTAINING PROTEIN"/>
    <property type="match status" value="1"/>
</dbReference>
<dbReference type="Pfam" id="PF00646">
    <property type="entry name" value="F-box"/>
    <property type="match status" value="1"/>
</dbReference>
<evidence type="ECO:0000313" key="3">
    <source>
        <dbReference type="Proteomes" id="UP000436088"/>
    </source>
</evidence>
<dbReference type="Pfam" id="PF24758">
    <property type="entry name" value="LRR_At5g56370"/>
    <property type="match status" value="1"/>
</dbReference>
<dbReference type="InterPro" id="IPR032675">
    <property type="entry name" value="LRR_dom_sf"/>
</dbReference>
<protein>
    <recommendedName>
        <fullName evidence="1">F-box domain-containing protein</fullName>
    </recommendedName>
</protein>
<proteinExistence type="predicted"/>